<evidence type="ECO:0000256" key="4">
    <source>
        <dbReference type="ARBA" id="ARBA00022833"/>
    </source>
</evidence>
<dbReference type="GO" id="GO:0008270">
    <property type="term" value="F:zinc ion binding"/>
    <property type="evidence" value="ECO:0007669"/>
    <property type="project" value="UniProtKB-KW"/>
</dbReference>
<dbReference type="InterPro" id="IPR011992">
    <property type="entry name" value="EF-hand-dom_pair"/>
</dbReference>
<dbReference type="Pfam" id="PF13202">
    <property type="entry name" value="EF-hand_5"/>
    <property type="match status" value="1"/>
</dbReference>
<dbReference type="SMART" id="SM00291">
    <property type="entry name" value="ZnF_ZZ"/>
    <property type="match status" value="1"/>
</dbReference>
<gene>
    <name evidence="10" type="ORF">PV04_00524</name>
</gene>
<dbReference type="SUPFAM" id="SSF57850">
    <property type="entry name" value="RING/U-box"/>
    <property type="match status" value="1"/>
</dbReference>
<dbReference type="EMBL" id="KN846956">
    <property type="protein sequence ID" value="KIW72321.1"/>
    <property type="molecule type" value="Genomic_DNA"/>
</dbReference>
<evidence type="ECO:0000259" key="9">
    <source>
        <dbReference type="PROSITE" id="PS50222"/>
    </source>
</evidence>
<evidence type="ECO:0000256" key="5">
    <source>
        <dbReference type="ARBA" id="ARBA00022837"/>
    </source>
</evidence>
<dbReference type="PANTHER" id="PTHR23055">
    <property type="entry name" value="CALCIUM BINDING PROTEINS"/>
    <property type="match status" value="1"/>
</dbReference>
<evidence type="ECO:0000256" key="6">
    <source>
        <dbReference type="PROSITE-ProRule" id="PRU00228"/>
    </source>
</evidence>
<evidence type="ECO:0000259" key="8">
    <source>
        <dbReference type="PROSITE" id="PS50135"/>
    </source>
</evidence>
<keyword evidence="4" id="KW-0862">Zinc</keyword>
<dbReference type="InterPro" id="IPR018247">
    <property type="entry name" value="EF_Hand_1_Ca_BS"/>
</dbReference>
<feature type="region of interest" description="Disordered" evidence="7">
    <location>
        <begin position="998"/>
        <end position="1104"/>
    </location>
</feature>
<dbReference type="Gene3D" id="3.30.60.90">
    <property type="match status" value="1"/>
</dbReference>
<dbReference type="SUPFAM" id="SSF47473">
    <property type="entry name" value="EF-hand"/>
    <property type="match status" value="1"/>
</dbReference>
<dbReference type="PRINTS" id="PR00450">
    <property type="entry name" value="RECOVERIN"/>
</dbReference>
<dbReference type="CDD" id="cd02340">
    <property type="entry name" value="ZZ_NBR1_like"/>
    <property type="match status" value="1"/>
</dbReference>
<dbReference type="PROSITE" id="PS50222">
    <property type="entry name" value="EF_HAND_2"/>
    <property type="match status" value="2"/>
</dbReference>
<feature type="compositionally biased region" description="Low complexity" evidence="7">
    <location>
        <begin position="840"/>
        <end position="852"/>
    </location>
</feature>
<accession>A0A0D2D426</accession>
<dbReference type="PROSITE" id="PS01357">
    <property type="entry name" value="ZF_ZZ_1"/>
    <property type="match status" value="1"/>
</dbReference>
<dbReference type="InterPro" id="IPR028846">
    <property type="entry name" value="Recoverin"/>
</dbReference>
<evidence type="ECO:0000256" key="3">
    <source>
        <dbReference type="ARBA" id="ARBA00022771"/>
    </source>
</evidence>
<reference evidence="10 11" key="1">
    <citation type="submission" date="2015-01" db="EMBL/GenBank/DDBJ databases">
        <title>The Genome Sequence of Capronia semiimmersa CBS27337.</title>
        <authorList>
            <consortium name="The Broad Institute Genomics Platform"/>
            <person name="Cuomo C."/>
            <person name="de Hoog S."/>
            <person name="Gorbushina A."/>
            <person name="Stielow B."/>
            <person name="Teixiera M."/>
            <person name="Abouelleil A."/>
            <person name="Chapman S.B."/>
            <person name="Priest M."/>
            <person name="Young S.K."/>
            <person name="Wortman J."/>
            <person name="Nusbaum C."/>
            <person name="Birren B."/>
        </authorList>
    </citation>
    <scope>NUCLEOTIDE SEQUENCE [LARGE SCALE GENOMIC DNA]</scope>
    <source>
        <strain evidence="10 11">CBS 27337</strain>
    </source>
</reference>
<evidence type="ECO:0000256" key="1">
    <source>
        <dbReference type="ARBA" id="ARBA00022723"/>
    </source>
</evidence>
<keyword evidence="3 6" id="KW-0863">Zinc-finger</keyword>
<feature type="compositionally biased region" description="Basic and acidic residues" evidence="7">
    <location>
        <begin position="1153"/>
        <end position="1168"/>
    </location>
</feature>
<organism evidence="10 11">
    <name type="scientific">Phialophora macrospora</name>
    <dbReference type="NCBI Taxonomy" id="1851006"/>
    <lineage>
        <taxon>Eukaryota</taxon>
        <taxon>Fungi</taxon>
        <taxon>Dikarya</taxon>
        <taxon>Ascomycota</taxon>
        <taxon>Pezizomycotina</taxon>
        <taxon>Eurotiomycetes</taxon>
        <taxon>Chaetothyriomycetidae</taxon>
        <taxon>Chaetothyriales</taxon>
        <taxon>Herpotrichiellaceae</taxon>
        <taxon>Phialophora</taxon>
    </lineage>
</organism>
<evidence type="ECO:0000313" key="10">
    <source>
        <dbReference type="EMBL" id="KIW72321.1"/>
    </source>
</evidence>
<protein>
    <submittedName>
        <fullName evidence="10">Uncharacterized protein</fullName>
    </submittedName>
</protein>
<dbReference type="InterPro" id="IPR000433">
    <property type="entry name" value="Znf_ZZ"/>
</dbReference>
<keyword evidence="11" id="KW-1185">Reference proteome</keyword>
<dbReference type="InterPro" id="IPR043145">
    <property type="entry name" value="Znf_ZZ_sf"/>
</dbReference>
<dbReference type="PANTHER" id="PTHR23055:SF187">
    <property type="entry name" value="EF HAND DOMAIN PROTEIN (AFU_ORTHOLOGUE AFUA_6G07310)"/>
    <property type="match status" value="1"/>
</dbReference>
<feature type="region of interest" description="Disordered" evidence="7">
    <location>
        <begin position="328"/>
        <end position="359"/>
    </location>
</feature>
<keyword evidence="2" id="KW-0677">Repeat</keyword>
<feature type="domain" description="EF-hand" evidence="9">
    <location>
        <begin position="519"/>
        <end position="554"/>
    </location>
</feature>
<keyword evidence="1" id="KW-0479">Metal-binding</keyword>
<dbReference type="PROSITE" id="PS50135">
    <property type="entry name" value="ZF_ZZ_2"/>
    <property type="match status" value="1"/>
</dbReference>
<sequence>MVLATVVHEEGLSSREWLLGNRLAHFSPHDEHGKQDYLLRRIFRQLLRQRTWSYYAILFACISAPIKFAPLHNKQHTHRIPPCAAAPPETCDGCAANMSDQSYRKPLLLALAGAVALTAAVYTYQQYAKHPTGTSLHRSNAIRRPRRRSNWRSGYQPILDYDPIDQAIKHLQHRNETRQGYGQYNNPWFFPTLEPLDTTLIPCHLASIYGFLVQCCGQTLSDMQQECLLFHIHAMFVQNFVKEEFPEGFVFGEDASILATALDGLGVKPQIVYVVAKAFDQAQVAFKTNYNPLTVPEHISRINPTRTDGAVETSGITARDVLQALADANDNSNDDNSDDDSDSDISFGNNEEDPGGSQNMLDLLYHIAGEQARREGYIHRGVECNSCGVHPIAGIRYHCANCFDFDLCESCEASSSHVKSHVFYKIRIPAPSRGNVKQVTPKWYPGNPDAFVNSLPSSVSKPLLEDTGMERTEMDALYEQFKCVASHYSTTDPTGLGVAIDRKGFDAYFISSNGHRGSPASLIYDRIFAFYDTNRDGLITFDEYIRGLSRLQDKSRFARLKRIFEGYDLDGDGYVDRKDFLRMLRAYYALSKELSREMINIQGDFGYNEEELQEVVQGSQPISAVFGGGELYGHESRTGQDKQRQPNGDLQLTDGSTGVLQNDTDTRGDRARAIGNAALGDRSRAHPFRSFRREAPEDEPLMLVQSYGDYSGSGMEQYDVPEEDVTGPDAPLQTYPWPPLLPPTPDDITNALGHHVPLEDITDPVDRTRVLYAQSERLDAAADHVEQATRAHAVEERWRRRQFYLDDEEGMAKPPGYTEPDSSDEGNNSPAAKKPARNGASPRRASMASRSSSKVRFDDSAIDTDYETRSNASSRSVPVNERWGGYELSQAEADIGKDILYQAVQQGFNQLLDALFKDKEDDFMAAQETRNARRLAKEERKQFEKILESNKDLDDPRQAAEIEFMTRKNDKEEARHLAAGHTDHLRNPIAMVLSEEGLAEGDPEGPAESRGDFERQPPGAIPEALPTSNAPAEEFYRDPTLPQFRPDETGPSATPQCSAKDTKYEESPQIPPKSPSETQDDGPGPAIPTRPRTKSRSSKAPERTSLLAENLIEARDVYYLWQKHDLIDAEANRRGGGGKLSFSEFRRKMVPEDEVSKALGDKNKGKDDTEPETWESSTDMGRLAFVGTWLEMASF</sequence>
<feature type="compositionally biased region" description="Acidic residues" evidence="7">
    <location>
        <begin position="332"/>
        <end position="343"/>
    </location>
</feature>
<dbReference type="GO" id="GO:0005509">
    <property type="term" value="F:calcium ion binding"/>
    <property type="evidence" value="ECO:0007669"/>
    <property type="project" value="InterPro"/>
</dbReference>
<dbReference type="PROSITE" id="PS00018">
    <property type="entry name" value="EF_HAND_1"/>
    <property type="match status" value="2"/>
</dbReference>
<dbReference type="GO" id="GO:0005829">
    <property type="term" value="C:cytosol"/>
    <property type="evidence" value="ECO:0007669"/>
    <property type="project" value="TreeGrafter"/>
</dbReference>
<dbReference type="STRING" id="5601.A0A0D2D426"/>
<dbReference type="SMART" id="SM00054">
    <property type="entry name" value="EFh"/>
    <property type="match status" value="2"/>
</dbReference>
<dbReference type="Gene3D" id="1.10.238.10">
    <property type="entry name" value="EF-hand"/>
    <property type="match status" value="1"/>
</dbReference>
<dbReference type="AlphaFoldDB" id="A0A0D2D426"/>
<evidence type="ECO:0000256" key="2">
    <source>
        <dbReference type="ARBA" id="ARBA00022737"/>
    </source>
</evidence>
<dbReference type="HOGENOM" id="CLU_009681_0_0_1"/>
<feature type="region of interest" description="Disordered" evidence="7">
    <location>
        <begin position="805"/>
        <end position="878"/>
    </location>
</feature>
<feature type="region of interest" description="Disordered" evidence="7">
    <location>
        <begin position="627"/>
        <end position="666"/>
    </location>
</feature>
<name>A0A0D2D426_9EURO</name>
<feature type="domain" description="EF-hand" evidence="9">
    <location>
        <begin position="555"/>
        <end position="590"/>
    </location>
</feature>
<feature type="region of interest" description="Disordered" evidence="7">
    <location>
        <begin position="1153"/>
        <end position="1177"/>
    </location>
</feature>
<evidence type="ECO:0000256" key="7">
    <source>
        <dbReference type="SAM" id="MobiDB-lite"/>
    </source>
</evidence>
<dbReference type="Proteomes" id="UP000054266">
    <property type="component" value="Unassembled WGS sequence"/>
</dbReference>
<dbReference type="GO" id="GO:0016020">
    <property type="term" value="C:membrane"/>
    <property type="evidence" value="ECO:0007669"/>
    <property type="project" value="TreeGrafter"/>
</dbReference>
<feature type="compositionally biased region" description="Basic and acidic residues" evidence="7">
    <location>
        <begin position="632"/>
        <end position="644"/>
    </location>
</feature>
<proteinExistence type="predicted"/>
<dbReference type="Pfam" id="PF13405">
    <property type="entry name" value="EF-hand_6"/>
    <property type="match status" value="1"/>
</dbReference>
<dbReference type="Pfam" id="PF00569">
    <property type="entry name" value="ZZ"/>
    <property type="match status" value="1"/>
</dbReference>
<dbReference type="InterPro" id="IPR002048">
    <property type="entry name" value="EF_hand_dom"/>
</dbReference>
<dbReference type="CDD" id="cd00051">
    <property type="entry name" value="EFh"/>
    <property type="match status" value="1"/>
</dbReference>
<keyword evidence="5" id="KW-0106">Calcium</keyword>
<feature type="domain" description="ZZ-type" evidence="8">
    <location>
        <begin position="379"/>
        <end position="431"/>
    </location>
</feature>
<feature type="compositionally biased region" description="Polar residues" evidence="7">
    <location>
        <begin position="645"/>
        <end position="663"/>
    </location>
</feature>
<evidence type="ECO:0000313" key="11">
    <source>
        <dbReference type="Proteomes" id="UP000054266"/>
    </source>
</evidence>